<dbReference type="Proteomes" id="UP001165085">
    <property type="component" value="Unassembled WGS sequence"/>
</dbReference>
<organism evidence="1 2">
    <name type="scientific">Triparma strigata</name>
    <dbReference type="NCBI Taxonomy" id="1606541"/>
    <lineage>
        <taxon>Eukaryota</taxon>
        <taxon>Sar</taxon>
        <taxon>Stramenopiles</taxon>
        <taxon>Ochrophyta</taxon>
        <taxon>Bolidophyceae</taxon>
        <taxon>Parmales</taxon>
        <taxon>Triparmaceae</taxon>
        <taxon>Triparma</taxon>
    </lineage>
</organism>
<gene>
    <name evidence="1" type="ORF">TrST_g6434</name>
</gene>
<accession>A0A9W7EZ48</accession>
<sequence length="74" mass="8136">MGCRNTKSLDAKPKNLGDVQVTGVSERTSLIKNPSVRGAEEEVMKLMPTTEIKLINLTGFNMSKMKLEEIGRLG</sequence>
<dbReference type="AlphaFoldDB" id="A0A9W7EZ48"/>
<reference evidence="2" key="1">
    <citation type="journal article" date="2023" name="Commun. Biol.">
        <title>Genome analysis of Parmales, the sister group of diatoms, reveals the evolutionary specialization of diatoms from phago-mixotrophs to photoautotrophs.</title>
        <authorList>
            <person name="Ban H."/>
            <person name="Sato S."/>
            <person name="Yoshikawa S."/>
            <person name="Yamada K."/>
            <person name="Nakamura Y."/>
            <person name="Ichinomiya M."/>
            <person name="Sato N."/>
            <person name="Blanc-Mathieu R."/>
            <person name="Endo H."/>
            <person name="Kuwata A."/>
            <person name="Ogata H."/>
        </authorList>
    </citation>
    <scope>NUCLEOTIDE SEQUENCE [LARGE SCALE GENOMIC DNA]</scope>
    <source>
        <strain evidence="2">NIES 3701</strain>
    </source>
</reference>
<protein>
    <submittedName>
        <fullName evidence="1">Uncharacterized protein</fullName>
    </submittedName>
</protein>
<evidence type="ECO:0000313" key="2">
    <source>
        <dbReference type="Proteomes" id="UP001165085"/>
    </source>
</evidence>
<proteinExistence type="predicted"/>
<name>A0A9W7EZ48_9STRA</name>
<dbReference type="EMBL" id="BRXY01000448">
    <property type="protein sequence ID" value="GMH95732.1"/>
    <property type="molecule type" value="Genomic_DNA"/>
</dbReference>
<comment type="caution">
    <text evidence="1">The sequence shown here is derived from an EMBL/GenBank/DDBJ whole genome shotgun (WGS) entry which is preliminary data.</text>
</comment>
<evidence type="ECO:0000313" key="1">
    <source>
        <dbReference type="EMBL" id="GMH95732.1"/>
    </source>
</evidence>
<keyword evidence="2" id="KW-1185">Reference proteome</keyword>